<dbReference type="NCBIfam" id="TIGR00686">
    <property type="entry name" value="phnA"/>
    <property type="match status" value="1"/>
</dbReference>
<feature type="domain" description="Protein YjdM N-terminal" evidence="3">
    <location>
        <begin position="4"/>
        <end position="32"/>
    </location>
</feature>
<reference evidence="4" key="1">
    <citation type="submission" date="2021-11" db="EMBL/GenBank/DDBJ databases">
        <title>Draft genome sequence of Alcaligenes endophyticus type strain CCUG 75668T.</title>
        <authorList>
            <person name="Salva-Serra F."/>
            <person name="Duran R.E."/>
            <person name="Seeger M."/>
            <person name="Moore E.R.B."/>
            <person name="Jaen-Luchoro D."/>
        </authorList>
    </citation>
    <scope>NUCLEOTIDE SEQUENCE</scope>
    <source>
        <strain evidence="4">CCUG 75668</strain>
    </source>
</reference>
<evidence type="ECO:0000313" key="5">
    <source>
        <dbReference type="Proteomes" id="UP001168613"/>
    </source>
</evidence>
<keyword evidence="5" id="KW-1185">Reference proteome</keyword>
<dbReference type="Gene3D" id="2.30.30.40">
    <property type="entry name" value="SH3 Domains"/>
    <property type="match status" value="1"/>
</dbReference>
<organism evidence="4 5">
    <name type="scientific">Alcaligenes endophyticus</name>
    <dbReference type="NCBI Taxonomy" id="1929088"/>
    <lineage>
        <taxon>Bacteria</taxon>
        <taxon>Pseudomonadati</taxon>
        <taxon>Pseudomonadota</taxon>
        <taxon>Betaproteobacteria</taxon>
        <taxon>Burkholderiales</taxon>
        <taxon>Alcaligenaceae</taxon>
        <taxon>Alcaligenes</taxon>
    </lineage>
</organism>
<dbReference type="PANTHER" id="PTHR30305">
    <property type="entry name" value="PROTEIN YJDM-RELATED"/>
    <property type="match status" value="1"/>
</dbReference>
<dbReference type="SUPFAM" id="SSF57783">
    <property type="entry name" value="Zinc beta-ribbon"/>
    <property type="match status" value="1"/>
</dbReference>
<dbReference type="InterPro" id="IPR013987">
    <property type="entry name" value="YjdM_N"/>
</dbReference>
<dbReference type="SUPFAM" id="SSF82057">
    <property type="entry name" value="Prokaryotic SH3-related domain"/>
    <property type="match status" value="1"/>
</dbReference>
<dbReference type="InterPro" id="IPR004624">
    <property type="entry name" value="YjdM"/>
</dbReference>
<dbReference type="InterPro" id="IPR013988">
    <property type="entry name" value="YjdM_C"/>
</dbReference>
<accession>A0ABT8EL51</accession>
<sequence length="113" mass="12537">MSNFPPCPQCTLENTYHDGEQLVCADCGYEWQSETNDNTETDSDEIIVKDSNGNLLKAGDDVILIRDLKVKGSATLKKGAKAKNIRLVRGDHEVDCKIDGISYLLKAMYLKKA</sequence>
<dbReference type="Pfam" id="PF03831">
    <property type="entry name" value="YjdM"/>
    <property type="match status" value="1"/>
</dbReference>
<dbReference type="PANTHER" id="PTHR30305:SF3">
    <property type="entry name" value="PROTEIN YJDM"/>
    <property type="match status" value="1"/>
</dbReference>
<dbReference type="EMBL" id="JAJHNU010000003">
    <property type="protein sequence ID" value="MDN4121922.1"/>
    <property type="molecule type" value="Genomic_DNA"/>
</dbReference>
<dbReference type="Gene3D" id="2.20.25.10">
    <property type="match status" value="1"/>
</dbReference>
<evidence type="ECO:0000259" key="2">
    <source>
        <dbReference type="Pfam" id="PF03831"/>
    </source>
</evidence>
<comment type="similarity">
    <text evidence="1">Belongs to the YjdM family.</text>
</comment>
<dbReference type="RefSeq" id="WP_266123070.1">
    <property type="nucleotide sequence ID" value="NZ_JAJHNU010000003.1"/>
</dbReference>
<dbReference type="Pfam" id="PF08274">
    <property type="entry name" value="Zn_Ribbon_YjdM"/>
    <property type="match status" value="1"/>
</dbReference>
<protein>
    <submittedName>
        <fullName evidence="4">Alkylphosphonate utilization protein</fullName>
    </submittedName>
</protein>
<proteinExistence type="inferred from homology"/>
<feature type="domain" description="Protein YjdM C-terminal" evidence="2">
    <location>
        <begin position="48"/>
        <end position="113"/>
    </location>
</feature>
<evidence type="ECO:0000259" key="3">
    <source>
        <dbReference type="Pfam" id="PF08274"/>
    </source>
</evidence>
<evidence type="ECO:0000256" key="1">
    <source>
        <dbReference type="ARBA" id="ARBA00009248"/>
    </source>
</evidence>
<dbReference type="Proteomes" id="UP001168613">
    <property type="component" value="Unassembled WGS sequence"/>
</dbReference>
<gene>
    <name evidence="4" type="ORF">LMS43_11550</name>
</gene>
<evidence type="ECO:0000313" key="4">
    <source>
        <dbReference type="EMBL" id="MDN4121922.1"/>
    </source>
</evidence>
<comment type="caution">
    <text evidence="4">The sequence shown here is derived from an EMBL/GenBank/DDBJ whole genome shotgun (WGS) entry which is preliminary data.</text>
</comment>
<name>A0ABT8EL51_9BURK</name>